<dbReference type="PROSITE" id="PS50925">
    <property type="entry name" value="BLUF"/>
    <property type="match status" value="1"/>
</dbReference>
<dbReference type="SUPFAM" id="SSF54975">
    <property type="entry name" value="Acylphosphatase/BLUF domain-like"/>
    <property type="match status" value="1"/>
</dbReference>
<keyword evidence="3" id="KW-1185">Reference proteome</keyword>
<dbReference type="OrthoDB" id="1122028at2"/>
<comment type="caution">
    <text evidence="2">The sequence shown here is derived from an EMBL/GenBank/DDBJ whole genome shotgun (WGS) entry which is preliminary data.</text>
</comment>
<feature type="domain" description="BLUF" evidence="1">
    <location>
        <begin position="1"/>
        <end position="93"/>
    </location>
</feature>
<proteinExistence type="predicted"/>
<dbReference type="GO" id="GO:0071949">
    <property type="term" value="F:FAD binding"/>
    <property type="evidence" value="ECO:0007669"/>
    <property type="project" value="InterPro"/>
</dbReference>
<dbReference type="GO" id="GO:0009882">
    <property type="term" value="F:blue light photoreceptor activity"/>
    <property type="evidence" value="ECO:0007669"/>
    <property type="project" value="InterPro"/>
</dbReference>
<dbReference type="InterPro" id="IPR007024">
    <property type="entry name" value="BLUF_domain"/>
</dbReference>
<accession>A0A1G1TLL4</accession>
<evidence type="ECO:0000313" key="2">
    <source>
        <dbReference type="EMBL" id="OGX91767.1"/>
    </source>
</evidence>
<dbReference type="RefSeq" id="WP_070740517.1">
    <property type="nucleotide sequence ID" value="NZ_MDZA01000034.1"/>
</dbReference>
<evidence type="ECO:0000259" key="1">
    <source>
        <dbReference type="PROSITE" id="PS50925"/>
    </source>
</evidence>
<reference evidence="2 3" key="1">
    <citation type="submission" date="2016-08" db="EMBL/GenBank/DDBJ databases">
        <title>Hymenobacter coccineus sp. nov., Hymenobacter lapidarius sp. nov. and Hymenobacter glacialis sp. nov., isolated from Antarctic soil.</title>
        <authorList>
            <person name="Sedlacek I."/>
            <person name="Kralova S."/>
            <person name="Kyrova K."/>
            <person name="Maslanova I."/>
            <person name="Stankova E."/>
            <person name="Vrbovska V."/>
            <person name="Nemec M."/>
            <person name="Bartak M."/>
            <person name="Svec P."/>
            <person name="Busse H.-J."/>
            <person name="Pantucek R."/>
        </authorList>
    </citation>
    <scope>NUCLEOTIDE SEQUENCE [LARGE SCALE GENOMIC DNA]</scope>
    <source>
        <strain evidence="2 3">CCM 8649</strain>
    </source>
</reference>
<dbReference type="InterPro" id="IPR036046">
    <property type="entry name" value="Acylphosphatase-like_dom_sf"/>
</dbReference>
<dbReference type="EMBL" id="MDZA01000034">
    <property type="protein sequence ID" value="OGX91767.1"/>
    <property type="molecule type" value="Genomic_DNA"/>
</dbReference>
<dbReference type="Gene3D" id="3.30.70.100">
    <property type="match status" value="1"/>
</dbReference>
<gene>
    <name evidence="2" type="ORF">BEN49_18480</name>
</gene>
<dbReference type="Pfam" id="PF04940">
    <property type="entry name" value="BLUF"/>
    <property type="match status" value="1"/>
</dbReference>
<sequence>MHQLIYASTATQPFSDDELRALLAQARPRNQAAGLRGMLLYSKGLFLQLLEGETAAVYELYYGRIARDLRHRRLHVLADGPLTDYTFPEWHMGFLHTTSTSEVVLDGYLNPVETSFLAKHAPNASPVLRNLLHQFVHSQARARRQ</sequence>
<dbReference type="SMART" id="SM01034">
    <property type="entry name" value="BLUF"/>
    <property type="match status" value="1"/>
</dbReference>
<dbReference type="AlphaFoldDB" id="A0A1G1TLL4"/>
<dbReference type="Proteomes" id="UP000177506">
    <property type="component" value="Unassembled WGS sequence"/>
</dbReference>
<evidence type="ECO:0000313" key="3">
    <source>
        <dbReference type="Proteomes" id="UP000177506"/>
    </source>
</evidence>
<name>A0A1G1TLL4_9BACT</name>
<protein>
    <recommendedName>
        <fullName evidence="1">BLUF domain-containing protein</fullName>
    </recommendedName>
</protein>
<organism evidence="2 3">
    <name type="scientific">Hymenobacter coccineus</name>
    <dbReference type="NCBI Taxonomy" id="1908235"/>
    <lineage>
        <taxon>Bacteria</taxon>
        <taxon>Pseudomonadati</taxon>
        <taxon>Bacteroidota</taxon>
        <taxon>Cytophagia</taxon>
        <taxon>Cytophagales</taxon>
        <taxon>Hymenobacteraceae</taxon>
        <taxon>Hymenobacter</taxon>
    </lineage>
</organism>